<dbReference type="InterPro" id="IPR000868">
    <property type="entry name" value="Isochorismatase-like_dom"/>
</dbReference>
<sequence length="177" mass="19650">MKKTALLVVDVQNLLVEYCHQGEEIVERIKHMIAEARTRELPVLYVQHNTGETDELALGSPGWEIPASIKPEETDPVFHKMTPDSFYETGLHEKLQSLAIEKLIIAGFQTNYCIDTTSRSAISHDYDVILVGDCHSTTDTSVLKAPDIIAHHNNTLSGFGSPKHAITVKQSASLWEA</sequence>
<evidence type="ECO:0000313" key="4">
    <source>
        <dbReference type="EMBL" id="GEB31060.1"/>
    </source>
</evidence>
<feature type="domain" description="Isochorismatase-like" evidence="3">
    <location>
        <begin position="4"/>
        <end position="140"/>
    </location>
</feature>
<protein>
    <submittedName>
        <fullName evidence="4">Isochorismatase</fullName>
    </submittedName>
</protein>
<dbReference type="CDD" id="cd01014">
    <property type="entry name" value="nicotinamidase_related"/>
    <property type="match status" value="1"/>
</dbReference>
<accession>A0A4Y3P9A4</accession>
<evidence type="ECO:0000259" key="3">
    <source>
        <dbReference type="Pfam" id="PF00857"/>
    </source>
</evidence>
<dbReference type="RefSeq" id="WP_122965112.1">
    <property type="nucleotide sequence ID" value="NZ_BJMH01000002.1"/>
</dbReference>
<keyword evidence="5" id="KW-1185">Reference proteome</keyword>
<evidence type="ECO:0000256" key="2">
    <source>
        <dbReference type="ARBA" id="ARBA00022801"/>
    </source>
</evidence>
<name>A0A4Y3P9A4_BREPA</name>
<dbReference type="PANTHER" id="PTHR43540:SF14">
    <property type="entry name" value="ISOCHORISMATASE"/>
    <property type="match status" value="1"/>
</dbReference>
<comment type="caution">
    <text evidence="4">The sequence shown here is derived from an EMBL/GenBank/DDBJ whole genome shotgun (WGS) entry which is preliminary data.</text>
</comment>
<dbReference type="STRING" id="54914.AV540_19505"/>
<dbReference type="EMBL" id="BJMH01000002">
    <property type="protein sequence ID" value="GEB31060.1"/>
    <property type="molecule type" value="Genomic_DNA"/>
</dbReference>
<reference evidence="4 5" key="1">
    <citation type="submission" date="2019-06" db="EMBL/GenBank/DDBJ databases">
        <title>Whole genome shotgun sequence of Brevibacillus parabrevis NBRC 12334.</title>
        <authorList>
            <person name="Hosoyama A."/>
            <person name="Uohara A."/>
            <person name="Ohji S."/>
            <person name="Ichikawa N."/>
        </authorList>
    </citation>
    <scope>NUCLEOTIDE SEQUENCE [LARGE SCALE GENOMIC DNA]</scope>
    <source>
        <strain evidence="4 5">NBRC 12334</strain>
    </source>
</reference>
<evidence type="ECO:0000313" key="5">
    <source>
        <dbReference type="Proteomes" id="UP000316882"/>
    </source>
</evidence>
<dbReference type="InterPro" id="IPR036380">
    <property type="entry name" value="Isochorismatase-like_sf"/>
</dbReference>
<dbReference type="PANTHER" id="PTHR43540">
    <property type="entry name" value="PEROXYUREIDOACRYLATE/UREIDOACRYLATE AMIDOHYDROLASE-RELATED"/>
    <property type="match status" value="1"/>
</dbReference>
<dbReference type="InterPro" id="IPR050272">
    <property type="entry name" value="Isochorismatase-like_hydrls"/>
</dbReference>
<dbReference type="GO" id="GO:0016787">
    <property type="term" value="F:hydrolase activity"/>
    <property type="evidence" value="ECO:0007669"/>
    <property type="project" value="UniProtKB-KW"/>
</dbReference>
<keyword evidence="2" id="KW-0378">Hydrolase</keyword>
<dbReference type="Gene3D" id="3.40.50.850">
    <property type="entry name" value="Isochorismatase-like"/>
    <property type="match status" value="1"/>
</dbReference>
<dbReference type="Proteomes" id="UP000316882">
    <property type="component" value="Unassembled WGS sequence"/>
</dbReference>
<evidence type="ECO:0000256" key="1">
    <source>
        <dbReference type="ARBA" id="ARBA00006336"/>
    </source>
</evidence>
<gene>
    <name evidence="4" type="ORF">BPA01_06400</name>
</gene>
<dbReference type="SUPFAM" id="SSF52499">
    <property type="entry name" value="Isochorismatase-like hydrolases"/>
    <property type="match status" value="1"/>
</dbReference>
<dbReference type="AlphaFoldDB" id="A0A4Y3P9A4"/>
<organism evidence="4 5">
    <name type="scientific">Brevibacillus parabrevis</name>
    <dbReference type="NCBI Taxonomy" id="54914"/>
    <lineage>
        <taxon>Bacteria</taxon>
        <taxon>Bacillati</taxon>
        <taxon>Bacillota</taxon>
        <taxon>Bacilli</taxon>
        <taxon>Bacillales</taxon>
        <taxon>Paenibacillaceae</taxon>
        <taxon>Brevibacillus</taxon>
    </lineage>
</organism>
<dbReference type="Pfam" id="PF00857">
    <property type="entry name" value="Isochorismatase"/>
    <property type="match status" value="1"/>
</dbReference>
<comment type="similarity">
    <text evidence="1">Belongs to the isochorismatase family.</text>
</comment>
<proteinExistence type="inferred from homology"/>